<feature type="domain" description="TonB C-terminal" evidence="12">
    <location>
        <begin position="107"/>
        <end position="197"/>
    </location>
</feature>
<dbReference type="PANTHER" id="PTHR33446">
    <property type="entry name" value="PROTEIN TONB-RELATED"/>
    <property type="match status" value="1"/>
</dbReference>
<evidence type="ECO:0000256" key="8">
    <source>
        <dbReference type="ARBA" id="ARBA00022989"/>
    </source>
</evidence>
<dbReference type="SUPFAM" id="SSF74653">
    <property type="entry name" value="TolA/TonB C-terminal domain"/>
    <property type="match status" value="1"/>
</dbReference>
<dbReference type="InterPro" id="IPR051045">
    <property type="entry name" value="TonB-dependent_transducer"/>
</dbReference>
<evidence type="ECO:0000313" key="13">
    <source>
        <dbReference type="EMBL" id="SEN54405.1"/>
    </source>
</evidence>
<dbReference type="GO" id="GO:0015031">
    <property type="term" value="P:protein transport"/>
    <property type="evidence" value="ECO:0007669"/>
    <property type="project" value="UniProtKB-UniRule"/>
</dbReference>
<evidence type="ECO:0000313" key="14">
    <source>
        <dbReference type="Proteomes" id="UP000199459"/>
    </source>
</evidence>
<evidence type="ECO:0000256" key="11">
    <source>
        <dbReference type="SAM" id="MobiDB-lite"/>
    </source>
</evidence>
<comment type="similarity">
    <text evidence="2 10">Belongs to the TonB family.</text>
</comment>
<dbReference type="STRING" id="917.SAMN05216326_11926"/>
<keyword evidence="7 10" id="KW-0653">Protein transport</keyword>
<proteinExistence type="inferred from homology"/>
<comment type="function">
    <text evidence="10">Interacts with outer membrane receptor proteins that carry out high-affinity binding and energy dependent uptake into the periplasmic space of specific substrates. It could act to transduce energy from the cytoplasmic membrane to specific energy-requiring processes in the outer membrane, resulting in the release into the periplasm of ligands bound by these outer membrane proteins.</text>
</comment>
<evidence type="ECO:0000256" key="4">
    <source>
        <dbReference type="ARBA" id="ARBA00022475"/>
    </source>
</evidence>
<dbReference type="GO" id="GO:0015891">
    <property type="term" value="P:siderophore transport"/>
    <property type="evidence" value="ECO:0007669"/>
    <property type="project" value="InterPro"/>
</dbReference>
<evidence type="ECO:0000256" key="2">
    <source>
        <dbReference type="ARBA" id="ARBA00006555"/>
    </source>
</evidence>
<reference evidence="13 14" key="1">
    <citation type="submission" date="2016-10" db="EMBL/GenBank/DDBJ databases">
        <authorList>
            <person name="de Groot N.N."/>
        </authorList>
    </citation>
    <scope>NUCLEOTIDE SEQUENCE [LARGE SCALE GENOMIC DNA]</scope>
    <source>
        <strain evidence="13 14">Nm22</strain>
    </source>
</reference>
<dbReference type="PANTHER" id="PTHR33446:SF14">
    <property type="entry name" value="PROTEIN TONB"/>
    <property type="match status" value="1"/>
</dbReference>
<organism evidence="13 14">
    <name type="scientific">Nitrosomonas marina</name>
    <dbReference type="NCBI Taxonomy" id="917"/>
    <lineage>
        <taxon>Bacteria</taxon>
        <taxon>Pseudomonadati</taxon>
        <taxon>Pseudomonadota</taxon>
        <taxon>Betaproteobacteria</taxon>
        <taxon>Nitrosomonadales</taxon>
        <taxon>Nitrosomonadaceae</taxon>
        <taxon>Nitrosomonas</taxon>
    </lineage>
</organism>
<keyword evidence="10" id="KW-0735">Signal-anchor</keyword>
<name>A0A1H8HE61_9PROT</name>
<dbReference type="GO" id="GO:0055085">
    <property type="term" value="P:transmembrane transport"/>
    <property type="evidence" value="ECO:0007669"/>
    <property type="project" value="InterPro"/>
</dbReference>
<protein>
    <recommendedName>
        <fullName evidence="10">Protein TonB</fullName>
    </recommendedName>
</protein>
<evidence type="ECO:0000256" key="7">
    <source>
        <dbReference type="ARBA" id="ARBA00022927"/>
    </source>
</evidence>
<gene>
    <name evidence="13" type="ORF">SAMN05216325_12320</name>
</gene>
<evidence type="ECO:0000256" key="3">
    <source>
        <dbReference type="ARBA" id="ARBA00022448"/>
    </source>
</evidence>
<dbReference type="EMBL" id="FOCP01000023">
    <property type="protein sequence ID" value="SEN54405.1"/>
    <property type="molecule type" value="Genomic_DNA"/>
</dbReference>
<dbReference type="NCBIfam" id="TIGR01352">
    <property type="entry name" value="tonB_Cterm"/>
    <property type="match status" value="1"/>
</dbReference>
<dbReference type="InterPro" id="IPR006260">
    <property type="entry name" value="TonB/TolA_C"/>
</dbReference>
<keyword evidence="3 10" id="KW-0813">Transport</keyword>
<dbReference type="GO" id="GO:0030288">
    <property type="term" value="C:outer membrane-bounded periplasmic space"/>
    <property type="evidence" value="ECO:0007669"/>
    <property type="project" value="InterPro"/>
</dbReference>
<evidence type="ECO:0000256" key="5">
    <source>
        <dbReference type="ARBA" id="ARBA00022519"/>
    </source>
</evidence>
<keyword evidence="8" id="KW-1133">Transmembrane helix</keyword>
<keyword evidence="9" id="KW-0472">Membrane</keyword>
<dbReference type="AlphaFoldDB" id="A0A1H8HE61"/>
<evidence type="ECO:0000256" key="9">
    <source>
        <dbReference type="ARBA" id="ARBA00023136"/>
    </source>
</evidence>
<keyword evidence="6" id="KW-0812">Transmembrane</keyword>
<evidence type="ECO:0000256" key="6">
    <source>
        <dbReference type="ARBA" id="ARBA00022692"/>
    </source>
</evidence>
<dbReference type="PROSITE" id="PS52015">
    <property type="entry name" value="TONB_CTD"/>
    <property type="match status" value="1"/>
</dbReference>
<dbReference type="InterPro" id="IPR037682">
    <property type="entry name" value="TonB_C"/>
</dbReference>
<feature type="region of interest" description="Disordered" evidence="11">
    <location>
        <begin position="41"/>
        <end position="65"/>
    </location>
</feature>
<dbReference type="InterPro" id="IPR003538">
    <property type="entry name" value="TonB"/>
</dbReference>
<keyword evidence="5 10" id="KW-0997">Cell inner membrane</keyword>
<dbReference type="Gene3D" id="3.30.1150.10">
    <property type="match status" value="1"/>
</dbReference>
<evidence type="ECO:0000256" key="1">
    <source>
        <dbReference type="ARBA" id="ARBA00004383"/>
    </source>
</evidence>
<dbReference type="GO" id="GO:0031992">
    <property type="term" value="F:energy transducer activity"/>
    <property type="evidence" value="ECO:0007669"/>
    <property type="project" value="InterPro"/>
</dbReference>
<keyword evidence="4 10" id="KW-1003">Cell membrane</keyword>
<dbReference type="GO" id="GO:0005886">
    <property type="term" value="C:plasma membrane"/>
    <property type="evidence" value="ECO:0007669"/>
    <property type="project" value="UniProtKB-SubCell"/>
</dbReference>
<dbReference type="Proteomes" id="UP000199459">
    <property type="component" value="Unassembled WGS sequence"/>
</dbReference>
<dbReference type="Pfam" id="PF03544">
    <property type="entry name" value="TonB_C"/>
    <property type="match status" value="1"/>
</dbReference>
<comment type="subcellular location">
    <subcellularLocation>
        <location evidence="1 10">Cell inner membrane</location>
        <topology evidence="1 10">Single-pass membrane protein</topology>
        <orientation evidence="1 10">Periplasmic side</orientation>
    </subcellularLocation>
</comment>
<dbReference type="PRINTS" id="PR01374">
    <property type="entry name" value="TONBPROTEIN"/>
</dbReference>
<evidence type="ECO:0000256" key="10">
    <source>
        <dbReference type="RuleBase" id="RU362123"/>
    </source>
</evidence>
<accession>A0A1H8HE61</accession>
<sequence>MLFGPILIFNMILAMNHFLGQIEQTPPQEVTEIAMVKQIKEEPKQEVKKTPPPRRTTPNEAPAPFTGLDTALSGIDLGMLGFNAGQLGELDESLIGDTSNAVMTAELVDEPPRAVSTGSFRYPPSAKKNGIKGYVVLSILVTEDGSVNQVQVLESQPNGVFDAAALQGIRAWQFEPAKYKGEVVRVWAKQRIRFDLS</sequence>
<evidence type="ECO:0000259" key="12">
    <source>
        <dbReference type="PROSITE" id="PS52015"/>
    </source>
</evidence>